<feature type="non-terminal residue" evidence="2">
    <location>
        <position position="1"/>
    </location>
</feature>
<dbReference type="PANTHER" id="PTHR21224">
    <property type="entry name" value="INTEGRATOR COMPLEX SUBUNIT 1"/>
    <property type="match status" value="1"/>
</dbReference>
<gene>
    <name evidence="2" type="ORF">DPMN_034293</name>
</gene>
<organism evidence="2 3">
    <name type="scientific">Dreissena polymorpha</name>
    <name type="common">Zebra mussel</name>
    <name type="synonym">Mytilus polymorpha</name>
    <dbReference type="NCBI Taxonomy" id="45954"/>
    <lineage>
        <taxon>Eukaryota</taxon>
        <taxon>Metazoa</taxon>
        <taxon>Spiralia</taxon>
        <taxon>Lophotrochozoa</taxon>
        <taxon>Mollusca</taxon>
        <taxon>Bivalvia</taxon>
        <taxon>Autobranchia</taxon>
        <taxon>Heteroconchia</taxon>
        <taxon>Euheterodonta</taxon>
        <taxon>Imparidentia</taxon>
        <taxon>Neoheterodontei</taxon>
        <taxon>Myida</taxon>
        <taxon>Dreissenoidea</taxon>
        <taxon>Dreissenidae</taxon>
        <taxon>Dreissena</taxon>
    </lineage>
</organism>
<dbReference type="GO" id="GO:0034474">
    <property type="term" value="P:U2 snRNA 3'-end processing"/>
    <property type="evidence" value="ECO:0007669"/>
    <property type="project" value="InterPro"/>
</dbReference>
<dbReference type="Pfam" id="PF22927">
    <property type="entry name" value="INT1_R3"/>
    <property type="match status" value="1"/>
</dbReference>
<dbReference type="GO" id="GO:0032039">
    <property type="term" value="C:integrator complex"/>
    <property type="evidence" value="ECO:0007669"/>
    <property type="project" value="InterPro"/>
</dbReference>
<evidence type="ECO:0000313" key="3">
    <source>
        <dbReference type="Proteomes" id="UP000828390"/>
    </source>
</evidence>
<protein>
    <recommendedName>
        <fullName evidence="1">Integrator complex subunit 1 R3 domain-containing protein</fullName>
    </recommendedName>
</protein>
<comment type="caution">
    <text evidence="2">The sequence shown here is derived from an EMBL/GenBank/DDBJ whole genome shotgun (WGS) entry which is preliminary data.</text>
</comment>
<accession>A0A9D4M795</accession>
<proteinExistence type="predicted"/>
<evidence type="ECO:0000313" key="2">
    <source>
        <dbReference type="EMBL" id="KAH3871099.1"/>
    </source>
</evidence>
<dbReference type="EMBL" id="JAIWYP010000002">
    <property type="protein sequence ID" value="KAH3871099.1"/>
    <property type="molecule type" value="Genomic_DNA"/>
</dbReference>
<reference evidence="2" key="1">
    <citation type="journal article" date="2019" name="bioRxiv">
        <title>The Genome of the Zebra Mussel, Dreissena polymorpha: A Resource for Invasive Species Research.</title>
        <authorList>
            <person name="McCartney M.A."/>
            <person name="Auch B."/>
            <person name="Kono T."/>
            <person name="Mallez S."/>
            <person name="Zhang Y."/>
            <person name="Obille A."/>
            <person name="Becker A."/>
            <person name="Abrahante J.E."/>
            <person name="Garbe J."/>
            <person name="Badalamenti J.P."/>
            <person name="Herman A."/>
            <person name="Mangelson H."/>
            <person name="Liachko I."/>
            <person name="Sullivan S."/>
            <person name="Sone E.D."/>
            <person name="Koren S."/>
            <person name="Silverstein K.A.T."/>
            <person name="Beckman K.B."/>
            <person name="Gohl D.M."/>
        </authorList>
    </citation>
    <scope>NUCLEOTIDE SEQUENCE</scope>
    <source>
        <strain evidence="2">Duluth1</strain>
        <tissue evidence="2">Whole animal</tissue>
    </source>
</reference>
<dbReference type="InterPro" id="IPR053964">
    <property type="entry name" value="INT1_R3"/>
</dbReference>
<dbReference type="InterPro" id="IPR038902">
    <property type="entry name" value="INTS1"/>
</dbReference>
<keyword evidence="3" id="KW-1185">Reference proteome</keyword>
<dbReference type="PANTHER" id="PTHR21224:SF1">
    <property type="entry name" value="INTEGRATOR COMPLEX SUBUNIT 1"/>
    <property type="match status" value="1"/>
</dbReference>
<sequence>SVAGVQPVLTAVLDRLARLGEGQPTPILVMLHQYSRISRAQSTMKVNLSSSAQFGIDVMKLPLDSTQQEKQILKSMMSSMMSSRITEHRPVELAASALLAHQSTTDGNILLPSTAALFIDWLELLDPEVIRAVPEVQEKLVFCQKVVEEGCAAREAHICQPYLLSLLTHQTSWASLHTCITALLAEHSRQYDPTLVLDFLWACIHIPKLWQGREKRIAKNASKEDVLGLSASQLSVLVSYVVQEASYCLSANRNLSPKHRPTNQIPVAVKSRMELLTSCICDDDDKMKVIVHDMEDGIDSDSEKCQVYETLLLELYVQYPYLLAWVSKHRLTNTDQLLTTDTLTQMDMITHRLITGLYPGRMTDKMADVEVACRKLAAHHPLLVLRQLPALAALLKGKSQFSFAQFRQQGLLSLSECVLSILQLLAPAIFKQHAALNDILTEFFNVLQAYSNVHIKKIGPFAAKLVLFLDQYVNCDSIRATSVLQRHVQLLINISSSDA</sequence>
<evidence type="ECO:0000259" key="1">
    <source>
        <dbReference type="Pfam" id="PF22927"/>
    </source>
</evidence>
<reference evidence="2" key="2">
    <citation type="submission" date="2020-11" db="EMBL/GenBank/DDBJ databases">
        <authorList>
            <person name="McCartney M.A."/>
            <person name="Auch B."/>
            <person name="Kono T."/>
            <person name="Mallez S."/>
            <person name="Becker A."/>
            <person name="Gohl D.M."/>
            <person name="Silverstein K.A.T."/>
            <person name="Koren S."/>
            <person name="Bechman K.B."/>
            <person name="Herman A."/>
            <person name="Abrahante J.E."/>
            <person name="Garbe J."/>
        </authorList>
    </citation>
    <scope>NUCLEOTIDE SEQUENCE</scope>
    <source>
        <strain evidence="2">Duluth1</strain>
        <tissue evidence="2">Whole animal</tissue>
    </source>
</reference>
<dbReference type="AlphaFoldDB" id="A0A9D4M795"/>
<dbReference type="Proteomes" id="UP000828390">
    <property type="component" value="Unassembled WGS sequence"/>
</dbReference>
<name>A0A9D4M795_DREPO</name>
<feature type="domain" description="Integrator complex subunit 1 R3" evidence="1">
    <location>
        <begin position="346"/>
        <end position="496"/>
    </location>
</feature>